<gene>
    <name evidence="2" type="ORF">J7I43_18795</name>
</gene>
<dbReference type="RefSeq" id="WP_209147401.1">
    <property type="nucleotide sequence ID" value="NZ_JAGHKP010000003.1"/>
</dbReference>
<protein>
    <submittedName>
        <fullName evidence="2">DUF4397 domain-containing protein</fullName>
    </submittedName>
</protein>
<proteinExistence type="predicted"/>
<dbReference type="Pfam" id="PF14344">
    <property type="entry name" value="DUF4397"/>
    <property type="match status" value="1"/>
</dbReference>
<dbReference type="InterPro" id="IPR025510">
    <property type="entry name" value="DUF4397"/>
</dbReference>
<evidence type="ECO:0000313" key="3">
    <source>
        <dbReference type="Proteomes" id="UP000679126"/>
    </source>
</evidence>
<accession>A0ABS3YHY5</accession>
<evidence type="ECO:0000313" key="2">
    <source>
        <dbReference type="EMBL" id="MBO9154282.1"/>
    </source>
</evidence>
<reference evidence="3" key="1">
    <citation type="submission" date="2021-03" db="EMBL/GenBank/DDBJ databases">
        <title>Assistant Professor.</title>
        <authorList>
            <person name="Huq M.A."/>
        </authorList>
    </citation>
    <scope>NUCLEOTIDE SEQUENCE [LARGE SCALE GENOMIC DNA]</scope>
    <source>
        <strain evidence="3">MAH-28</strain>
    </source>
</reference>
<comment type="caution">
    <text evidence="2">The sequence shown here is derived from an EMBL/GenBank/DDBJ whole genome shotgun (WGS) entry which is preliminary data.</text>
</comment>
<feature type="domain" description="DUF4397" evidence="1">
    <location>
        <begin position="77"/>
        <end position="155"/>
    </location>
</feature>
<dbReference type="EMBL" id="JAGHKP010000003">
    <property type="protein sequence ID" value="MBO9154282.1"/>
    <property type="molecule type" value="Genomic_DNA"/>
</dbReference>
<name>A0ABS3YHY5_9BACT</name>
<sequence length="173" mass="18606">MNTGGSNNSDYLNVPTGETNINVNTPKVGKDVDSVDMITFSQVLEANKRYTLFVTDSVPNATGVMVEDDTEAPDSLARIKCLHLMPNVAAVDFYQGTTLIAANVGYKQVTEYTDIPNGTYTFYIREAGSGPTGTVLASRSIATGNQRIYTFFSRGFKGTTGTRAPNVSALIVQ</sequence>
<organism evidence="2 3">
    <name type="scientific">Chitinophaga chungangae</name>
    <dbReference type="NCBI Taxonomy" id="2821488"/>
    <lineage>
        <taxon>Bacteria</taxon>
        <taxon>Pseudomonadati</taxon>
        <taxon>Bacteroidota</taxon>
        <taxon>Chitinophagia</taxon>
        <taxon>Chitinophagales</taxon>
        <taxon>Chitinophagaceae</taxon>
        <taxon>Chitinophaga</taxon>
    </lineage>
</organism>
<keyword evidence="3" id="KW-1185">Reference proteome</keyword>
<dbReference type="Proteomes" id="UP000679126">
    <property type="component" value="Unassembled WGS sequence"/>
</dbReference>
<evidence type="ECO:0000259" key="1">
    <source>
        <dbReference type="Pfam" id="PF14344"/>
    </source>
</evidence>